<gene>
    <name evidence="14" type="ORF">MEDL_3547</name>
</gene>
<comment type="caution">
    <text evidence="14">The sequence shown here is derived from an EMBL/GenBank/DDBJ whole genome shotgun (WGS) entry which is preliminary data.</text>
</comment>
<dbReference type="SUPFAM" id="SSF49723">
    <property type="entry name" value="Lipase/lipooxygenase domain (PLAT/LH2 domain)"/>
    <property type="match status" value="1"/>
</dbReference>
<feature type="domain" description="GAIN-B" evidence="13">
    <location>
        <begin position="463"/>
        <end position="628"/>
    </location>
</feature>
<keyword evidence="8" id="KW-0325">Glycoprotein</keyword>
<evidence type="ECO:0000256" key="9">
    <source>
        <dbReference type="PIRSR" id="PIRSR603915-2"/>
    </source>
</evidence>
<feature type="transmembrane region" description="Helical" evidence="11">
    <location>
        <begin position="702"/>
        <end position="719"/>
    </location>
</feature>
<feature type="transmembrane region" description="Helical" evidence="11">
    <location>
        <begin position="1198"/>
        <end position="1215"/>
    </location>
</feature>
<evidence type="ECO:0000256" key="3">
    <source>
        <dbReference type="ARBA" id="ARBA00022692"/>
    </source>
</evidence>
<feature type="transmembrane region" description="Helical" evidence="11">
    <location>
        <begin position="1645"/>
        <end position="1668"/>
    </location>
</feature>
<feature type="transmembrane region" description="Helical" evidence="11">
    <location>
        <begin position="1111"/>
        <end position="1134"/>
    </location>
</feature>
<feature type="transmembrane region" description="Helical" evidence="11">
    <location>
        <begin position="1615"/>
        <end position="1633"/>
    </location>
</feature>
<evidence type="ECO:0000256" key="2">
    <source>
        <dbReference type="ARBA" id="ARBA00007200"/>
    </source>
</evidence>
<dbReference type="PROSITE" id="PS50221">
    <property type="entry name" value="GAIN_B"/>
    <property type="match status" value="1"/>
</dbReference>
<feature type="transmembrane region" description="Helical" evidence="11">
    <location>
        <begin position="1483"/>
        <end position="1508"/>
    </location>
</feature>
<evidence type="ECO:0000256" key="4">
    <source>
        <dbReference type="ARBA" id="ARBA00022729"/>
    </source>
</evidence>
<dbReference type="InterPro" id="IPR046791">
    <property type="entry name" value="Polycystin_dom"/>
</dbReference>
<keyword evidence="6 11" id="KW-0472">Membrane</keyword>
<dbReference type="SMART" id="SM00303">
    <property type="entry name" value="GPS"/>
    <property type="match status" value="1"/>
</dbReference>
<dbReference type="Proteomes" id="UP000683360">
    <property type="component" value="Unassembled WGS sequence"/>
</dbReference>
<feature type="transmembrane region" description="Helical" evidence="11">
    <location>
        <begin position="1452"/>
        <end position="1471"/>
    </location>
</feature>
<feature type="disulfide bond" evidence="9">
    <location>
        <begin position="1300"/>
        <end position="1316"/>
    </location>
</feature>
<reference evidence="14" key="1">
    <citation type="submission" date="2021-03" db="EMBL/GenBank/DDBJ databases">
        <authorList>
            <person name="Bekaert M."/>
        </authorList>
    </citation>
    <scope>NUCLEOTIDE SEQUENCE</scope>
</reference>
<feature type="transmembrane region" description="Helical" evidence="11">
    <location>
        <begin position="1068"/>
        <end position="1091"/>
    </location>
</feature>
<evidence type="ECO:0000259" key="13">
    <source>
        <dbReference type="PROSITE" id="PS50221"/>
    </source>
</evidence>
<feature type="transmembrane region" description="Helical" evidence="11">
    <location>
        <begin position="986"/>
        <end position="1008"/>
    </location>
</feature>
<dbReference type="Gene3D" id="2.60.60.20">
    <property type="entry name" value="PLAT/LH2 domain"/>
    <property type="match status" value="1"/>
</dbReference>
<dbReference type="InterPro" id="IPR003915">
    <property type="entry name" value="PKD_2"/>
</dbReference>
<sequence>MTTRRQPIEDDRQNVSGSVPCRCIISPDQGYSLITQFNITCSANTTGLHDTVLYNVYQTSQTGKHDMIYLGHSPNMTFLYLHAGHEKENYTYDISISVDREHGLDIVGKCTNLEVKVFPMNMYTSGDVKDVITDLIGSDVNSNDSVINNLMDNGDYSSAVNILGGVASSLNDNVNKSSGEESKQIREVIVFSLTKVSVTSLDDLDLVAGVLNSATSISDELTDYTQDTALDMYSSLTGVLSDQINITATNKGEESVGLLLDGLSFMLDTNTNKGSEEMKITTNHTHVDTTKVSKVQKSSKKILTLVDSIADAALAITKPTAEPIVFVTDNMNIAVMKKSPANTLGQNLANSRSSNIGQFLLPSDSRFSDVLDNLQGDISLQMMLIDKNPYVWDQSSHDVTTPVVSLKMKTSDKKVVTVTDLQEPVEIQISNRAVTETTHFTLEIPLQFINNTYRVDKISMLKMSTNLTTGHSIIMSVKSQQLDFQFRILHKPHGDRTKLNFTSGSLLNDGNNFTFISTSASTDGLHYTYISPVLHTSSDASFTPYDLANNFNTICESAIACEDNTKLLVNLTVESYSVACLYWNEEKEAWKNDGCQVSEQTTPEVIHCLCTHLTSFSGSFLVLPNMVDPFADAALFLTFFDNPIVVCTVIVVWFIFLAGVFWARKADKRDEAQVRILVVLWFIYLSGVFWARKADKRDEAQVRILVVVWFIYLAGVFWARKADKRDEAHKADKRDEAQVRILVVVWFIYLAGVFWARKADKRDEAQAGIIILSDANPNHSYQYLMCVVTGWWAGAETTAKVSCFVSGNKGHSIKHCLSNSVVGKGCFKAGWEDWFMFTSSHHLGDLDSITIWHDNSGTSPSWFLTRVLVQDLRTNKVYSFILGEWVGVERGSVKVTIPCVKPEDFNTYKNQEFLLKSSRDLRDGHLWLSILSKPCQSHFTRVQRLSCCLSLLLCAMLTSIMFHGVPTDDPDDQVQVASISLSLADIVIGIECGLIMFPINLIIVKLFLRTGLKPKKQRSSRRKYQFDDSFERIEIVEEKQLINDDDDDEELIGEEKVQQTEPKMLPWWCLYIAWTIVITVSLINSYFVMLYGLKYGYQKSVEWLVSFFTAFFQSACFQQPIKVFAIAMILTYIFKKPVEIEGLKVDISLREEVLYEQDKDDETLPQYIVPDPASKKLLHKIMSKLAMEGIIEERLREIVMYFLFVTIVLFVIHGHRNVRTSFYCGNAIEDIFIRKSWKKDRLSFPDITNLPKFWDYMRVKALPGLDDIENGDKTVETHGDDFFLVGPYRLRQLRVKQNTCPTPEYIRQAFSLTVECSDKYWLGNEDTKHYNQTWNQSVTMAPLTADHWSYQTAWQLRTIPYSGTQATYSGGGYIKEITPSSMSQQTIDKLMTDGWIDGRTSAIFLEFNLYNPHVNMFSVVMFLFEFSANRGIFPYFQIFTTKLYHYGSGTEIAAAVCEVLFAVFTVIFTYYEGKKFKRMGYRYYFTFFWNLIEFITICLCYSVIGLFFQRMVTIKWIMDKYKQTNRLEYVSFYSAVWWDFIQLYLMAFLVFLVIVKFLKILSFNQNMQLLSITLNHAKESLCNFSLLIFILIFAFAHFCLLAFGNVSPNYKSVSSSILTLFNFAIGVSDYYGLQRAHRILGPIFFFLFVLAVIFIYLTFFMSIVNFAITKSKEEKGKKKNELEVVNYLLTKLANILPVELASRMKVKYYEN</sequence>
<dbReference type="Gene3D" id="1.10.287.70">
    <property type="match status" value="1"/>
</dbReference>
<dbReference type="GO" id="GO:0005262">
    <property type="term" value="F:calcium channel activity"/>
    <property type="evidence" value="ECO:0007669"/>
    <property type="project" value="TreeGrafter"/>
</dbReference>
<dbReference type="InterPro" id="IPR013122">
    <property type="entry name" value="PKD1_2_channel"/>
</dbReference>
<organism evidence="14 15">
    <name type="scientific">Mytilus edulis</name>
    <name type="common">Blue mussel</name>
    <dbReference type="NCBI Taxonomy" id="6550"/>
    <lineage>
        <taxon>Eukaryota</taxon>
        <taxon>Metazoa</taxon>
        <taxon>Spiralia</taxon>
        <taxon>Lophotrochozoa</taxon>
        <taxon>Mollusca</taxon>
        <taxon>Bivalvia</taxon>
        <taxon>Autobranchia</taxon>
        <taxon>Pteriomorphia</taxon>
        <taxon>Mytilida</taxon>
        <taxon>Mytiloidea</taxon>
        <taxon>Mytilidae</taxon>
        <taxon>Mytilinae</taxon>
        <taxon>Mytilus</taxon>
    </lineage>
</organism>
<dbReference type="GO" id="GO:0005509">
    <property type="term" value="F:calcium ion binding"/>
    <property type="evidence" value="ECO:0007669"/>
    <property type="project" value="InterPro"/>
</dbReference>
<dbReference type="EMBL" id="CAJPWZ010000197">
    <property type="protein sequence ID" value="CAG2188171.1"/>
    <property type="molecule type" value="Genomic_DNA"/>
</dbReference>
<evidence type="ECO:0000313" key="15">
    <source>
        <dbReference type="Proteomes" id="UP000683360"/>
    </source>
</evidence>
<keyword evidence="3 11" id="KW-0812">Transmembrane</keyword>
<dbReference type="InterPro" id="IPR051223">
    <property type="entry name" value="Polycystin"/>
</dbReference>
<evidence type="ECO:0000256" key="7">
    <source>
        <dbReference type="ARBA" id="ARBA00023157"/>
    </source>
</evidence>
<keyword evidence="15" id="KW-1185">Reference proteome</keyword>
<protein>
    <submittedName>
        <fullName evidence="14">PKD1L2</fullName>
    </submittedName>
</protein>
<keyword evidence="5 11" id="KW-1133">Transmembrane helix</keyword>
<evidence type="ECO:0000256" key="5">
    <source>
        <dbReference type="ARBA" id="ARBA00022989"/>
    </source>
</evidence>
<dbReference type="InterPro" id="IPR001024">
    <property type="entry name" value="PLAT/LH2_dom"/>
</dbReference>
<dbReference type="Pfam" id="PF20519">
    <property type="entry name" value="Polycystin_dom"/>
    <property type="match status" value="1"/>
</dbReference>
<dbReference type="Pfam" id="PF02010">
    <property type="entry name" value="REJ"/>
    <property type="match status" value="1"/>
</dbReference>
<dbReference type="InterPro" id="IPR002859">
    <property type="entry name" value="PKD/REJ-like"/>
</dbReference>
<dbReference type="PRINTS" id="PR01433">
    <property type="entry name" value="POLYCYSTIN2"/>
</dbReference>
<dbReference type="Pfam" id="PF01825">
    <property type="entry name" value="GPS"/>
    <property type="match status" value="1"/>
</dbReference>
<evidence type="ECO:0000256" key="8">
    <source>
        <dbReference type="ARBA" id="ARBA00023180"/>
    </source>
</evidence>
<dbReference type="PANTHER" id="PTHR10877:SF150">
    <property type="entry name" value="REJ DOMAIN-CONTAINING PROTEIN"/>
    <property type="match status" value="1"/>
</dbReference>
<feature type="transmembrane region" description="Helical" evidence="11">
    <location>
        <begin position="945"/>
        <end position="966"/>
    </location>
</feature>
<feature type="transmembrane region" description="Helical" evidence="11">
    <location>
        <begin position="739"/>
        <end position="756"/>
    </location>
</feature>
<dbReference type="InterPro" id="IPR057244">
    <property type="entry name" value="GAIN_B"/>
</dbReference>
<dbReference type="InterPro" id="IPR000203">
    <property type="entry name" value="GPS"/>
</dbReference>
<dbReference type="OrthoDB" id="6150772at2759"/>
<keyword evidence="7" id="KW-1015">Disulfide bond</keyword>
<dbReference type="GO" id="GO:0016020">
    <property type="term" value="C:membrane"/>
    <property type="evidence" value="ECO:0007669"/>
    <property type="project" value="UniProtKB-SubCell"/>
</dbReference>
<evidence type="ECO:0000256" key="10">
    <source>
        <dbReference type="PROSITE-ProRule" id="PRU00152"/>
    </source>
</evidence>
<keyword evidence="4" id="KW-0732">Signal</keyword>
<comment type="similarity">
    <text evidence="2">Belongs to the polycystin family.</text>
</comment>
<feature type="transmembrane region" description="Helical" evidence="11">
    <location>
        <begin position="1581"/>
        <end position="1603"/>
    </location>
</feature>
<dbReference type="SMART" id="SM00308">
    <property type="entry name" value="LH2"/>
    <property type="match status" value="1"/>
</dbReference>
<feature type="transmembrane region" description="Helical" evidence="11">
    <location>
        <begin position="644"/>
        <end position="662"/>
    </location>
</feature>
<dbReference type="PROSITE" id="PS50095">
    <property type="entry name" value="PLAT"/>
    <property type="match status" value="1"/>
</dbReference>
<evidence type="ECO:0000256" key="6">
    <source>
        <dbReference type="ARBA" id="ARBA00023136"/>
    </source>
</evidence>
<dbReference type="GO" id="GO:0050982">
    <property type="term" value="P:detection of mechanical stimulus"/>
    <property type="evidence" value="ECO:0007669"/>
    <property type="project" value="TreeGrafter"/>
</dbReference>
<dbReference type="Pfam" id="PF08016">
    <property type="entry name" value="PKD_channel"/>
    <property type="match status" value="1"/>
</dbReference>
<evidence type="ECO:0000313" key="14">
    <source>
        <dbReference type="EMBL" id="CAG2188171.1"/>
    </source>
</evidence>
<dbReference type="Gene3D" id="2.60.220.50">
    <property type="match status" value="1"/>
</dbReference>
<proteinExistence type="inferred from homology"/>
<dbReference type="InterPro" id="IPR046338">
    <property type="entry name" value="GAIN_dom_sf"/>
</dbReference>
<dbReference type="InterPro" id="IPR036392">
    <property type="entry name" value="PLAT/LH2_dom_sf"/>
</dbReference>
<evidence type="ECO:0000256" key="1">
    <source>
        <dbReference type="ARBA" id="ARBA00004141"/>
    </source>
</evidence>
<evidence type="ECO:0000259" key="12">
    <source>
        <dbReference type="PROSITE" id="PS50095"/>
    </source>
</evidence>
<comment type="subcellular location">
    <subcellularLocation>
        <location evidence="1">Membrane</location>
        <topology evidence="1">Multi-pass membrane protein</topology>
    </subcellularLocation>
</comment>
<accession>A0A8S3PW47</accession>
<dbReference type="Pfam" id="PF01477">
    <property type="entry name" value="PLAT"/>
    <property type="match status" value="1"/>
</dbReference>
<feature type="domain" description="PLAT" evidence="12">
    <location>
        <begin position="781"/>
        <end position="900"/>
    </location>
</feature>
<name>A0A8S3PW47_MYTED</name>
<dbReference type="PANTHER" id="PTHR10877">
    <property type="entry name" value="POLYCYSTIN FAMILY MEMBER"/>
    <property type="match status" value="1"/>
</dbReference>
<evidence type="ECO:0000256" key="11">
    <source>
        <dbReference type="SAM" id="Phobius"/>
    </source>
</evidence>
<feature type="transmembrane region" description="Helical" evidence="11">
    <location>
        <begin position="674"/>
        <end position="690"/>
    </location>
</feature>
<comment type="caution">
    <text evidence="10">Lacks conserved residue(s) required for the propagation of feature annotation.</text>
</comment>